<dbReference type="STRING" id="717962.CC1_23300"/>
<dbReference type="EMBL" id="FP929038">
    <property type="protein sequence ID" value="CBK81002.1"/>
    <property type="molecule type" value="Genomic_DNA"/>
</dbReference>
<dbReference type="Proteomes" id="UP000008798">
    <property type="component" value="Chromosome"/>
</dbReference>
<reference evidence="1 2" key="2">
    <citation type="submission" date="2010-03" db="EMBL/GenBank/DDBJ databases">
        <authorList>
            <person name="Pajon A."/>
        </authorList>
    </citation>
    <scope>NUCLEOTIDE SEQUENCE [LARGE SCALE GENOMIC DNA]</scope>
    <source>
        <strain evidence="1 2">GD/7</strain>
    </source>
</reference>
<sequence length="40" mass="4349">MSLVKAEKYLQEKGFLDHVIELEASTATVAEACVLSVLVI</sequence>
<reference evidence="1 2" key="1">
    <citation type="submission" date="2010-03" db="EMBL/GenBank/DDBJ databases">
        <title>The genome sequence of Coprococcus catus GD/7.</title>
        <authorList>
            <consortium name="metaHIT consortium -- http://www.metahit.eu/"/>
            <person name="Pajon A."/>
            <person name="Turner K."/>
            <person name="Parkhill J."/>
            <person name="Duncan S."/>
            <person name="Flint H."/>
        </authorList>
    </citation>
    <scope>NUCLEOTIDE SEQUENCE [LARGE SCALE GENOMIC DNA]</scope>
    <source>
        <strain evidence="1 2">GD/7</strain>
    </source>
</reference>
<dbReference type="AlphaFoldDB" id="D4J9I1"/>
<gene>
    <name evidence="1" type="ORF">CC1_23300</name>
</gene>
<dbReference type="HOGENOM" id="CLU_3288039_0_0_9"/>
<evidence type="ECO:0000313" key="1">
    <source>
        <dbReference type="EMBL" id="CBK81002.1"/>
    </source>
</evidence>
<name>D4J9I1_9FIRM</name>
<dbReference type="RefSeq" id="WP_015514561.1">
    <property type="nucleotide sequence ID" value="NC_021009.1"/>
</dbReference>
<proteinExistence type="predicted"/>
<dbReference type="PATRIC" id="fig|717962.3.peg.2227"/>
<accession>D4J9I1</accession>
<protein>
    <submittedName>
        <fullName evidence="1">Uncharacterized protein</fullName>
    </submittedName>
</protein>
<organism evidence="1 2">
    <name type="scientific">Coprococcus catus GD/7</name>
    <dbReference type="NCBI Taxonomy" id="717962"/>
    <lineage>
        <taxon>Bacteria</taxon>
        <taxon>Bacillati</taxon>
        <taxon>Bacillota</taxon>
        <taxon>Clostridia</taxon>
        <taxon>Lachnospirales</taxon>
        <taxon>Lachnospiraceae</taxon>
        <taxon>Coprococcus</taxon>
    </lineage>
</organism>
<dbReference type="KEGG" id="cct:CC1_23300"/>
<evidence type="ECO:0000313" key="2">
    <source>
        <dbReference type="Proteomes" id="UP000008798"/>
    </source>
</evidence>